<sequence length="634" mass="71926">MSHHDSDSPALNEENLQHSDGYPPQESAADEDSNLSPRSKALKRKSLSQRQAQGILVQVVRNAYPRSDPKRYRLFSLDKLLKESMQLVGLNAQAKKIFNKDGCLVKSIDEVNDGDVLYISSGEKFAYGISPVKRQLPKYEPVESPKEEHKPDTPTKTKSEIRQENKQNRFQHEVLSFQRIVAVTQKTVDENLRESTASVYAALLENQRRRLPNWYQLQYAHDETQQARLIEHLINLKICPTSANVIPEVYDWSMDLFRGIEVDDIRFVITGPRQSGKTTLLHSTASTLMRKLQCSDEASKYLFFPFNFEIESLELNNHNHLLKLFMKIAFEALEYCHLAFLPLISQLRKWFTLSVFGTQMQYPTGISQFEGVNEKALKELAKKLHSSLQAKDGHSIENFVTTLCELPSQLAKALGLSGVIYIFDNFDYASEVFLTPGENCFPDSLKPVSLCQALCNELQNNLYIVSLQDEQRFLECFTCDNAALLDTEGILNGSQTVTQNNVSIVVRQPPLRLSVDNCLGCPGYVARFERLCELVKRMELNSAVPSQYAIVKTSSDRSRLSVVKQEIVRLSELLSDAGSTVITKDLLNRLIDQEAMNVKYVTPASHEEEEEEVVEETKPSPPPQEHISDEDVQD</sequence>
<accession>A0A1J4JEU3</accession>
<dbReference type="GO" id="GO:0035556">
    <property type="term" value="P:intracellular signal transduction"/>
    <property type="evidence" value="ECO:0007669"/>
    <property type="project" value="InterPro"/>
</dbReference>
<evidence type="ECO:0000256" key="1">
    <source>
        <dbReference type="SAM" id="MobiDB-lite"/>
    </source>
</evidence>
<dbReference type="Gene3D" id="3.40.50.300">
    <property type="entry name" value="P-loop containing nucleotide triphosphate hydrolases"/>
    <property type="match status" value="1"/>
</dbReference>
<dbReference type="Proteomes" id="UP000179807">
    <property type="component" value="Unassembled WGS sequence"/>
</dbReference>
<dbReference type="EMBL" id="MLAK01001104">
    <property type="protein sequence ID" value="OHS97624.1"/>
    <property type="molecule type" value="Genomic_DNA"/>
</dbReference>
<feature type="region of interest" description="Disordered" evidence="1">
    <location>
        <begin position="139"/>
        <end position="162"/>
    </location>
</feature>
<dbReference type="InterPro" id="IPR003533">
    <property type="entry name" value="Doublecortin_dom"/>
</dbReference>
<evidence type="ECO:0000313" key="3">
    <source>
        <dbReference type="EMBL" id="OHS97624.1"/>
    </source>
</evidence>
<feature type="region of interest" description="Disordered" evidence="1">
    <location>
        <begin position="1"/>
        <end position="47"/>
    </location>
</feature>
<feature type="domain" description="Doublecortin" evidence="2">
    <location>
        <begin position="71"/>
        <end position="125"/>
    </location>
</feature>
<protein>
    <recommendedName>
        <fullName evidence="2">Doublecortin domain-containing protein</fullName>
    </recommendedName>
</protein>
<evidence type="ECO:0000313" key="4">
    <source>
        <dbReference type="Proteomes" id="UP000179807"/>
    </source>
</evidence>
<organism evidence="3 4">
    <name type="scientific">Tritrichomonas foetus</name>
    <dbReference type="NCBI Taxonomy" id="1144522"/>
    <lineage>
        <taxon>Eukaryota</taxon>
        <taxon>Metamonada</taxon>
        <taxon>Parabasalia</taxon>
        <taxon>Tritrichomonadida</taxon>
        <taxon>Tritrichomonadidae</taxon>
        <taxon>Tritrichomonas</taxon>
    </lineage>
</organism>
<dbReference type="InterPro" id="IPR027417">
    <property type="entry name" value="P-loop_NTPase"/>
</dbReference>
<reference evidence="3" key="1">
    <citation type="submission" date="2016-10" db="EMBL/GenBank/DDBJ databases">
        <authorList>
            <person name="Benchimol M."/>
            <person name="Almeida L.G."/>
            <person name="Vasconcelos A.T."/>
            <person name="Perreira-Neves A."/>
            <person name="Rosa I.A."/>
            <person name="Tasca T."/>
            <person name="Bogo M.R."/>
            <person name="de Souza W."/>
        </authorList>
    </citation>
    <scope>NUCLEOTIDE SEQUENCE [LARGE SCALE GENOMIC DNA]</scope>
    <source>
        <strain evidence="3">K</strain>
    </source>
</reference>
<feature type="region of interest" description="Disordered" evidence="1">
    <location>
        <begin position="601"/>
        <end position="634"/>
    </location>
</feature>
<dbReference type="GeneID" id="94829511"/>
<dbReference type="SUPFAM" id="SSF52540">
    <property type="entry name" value="P-loop containing nucleoside triphosphate hydrolases"/>
    <property type="match status" value="1"/>
</dbReference>
<dbReference type="RefSeq" id="XP_068350761.1">
    <property type="nucleotide sequence ID" value="XM_068494807.1"/>
</dbReference>
<dbReference type="InterPro" id="IPR036572">
    <property type="entry name" value="Doublecortin_dom_sf"/>
</dbReference>
<dbReference type="VEuPathDB" id="TrichDB:TRFO_09325"/>
<proteinExistence type="predicted"/>
<feature type="compositionally biased region" description="Basic and acidic residues" evidence="1">
    <location>
        <begin position="140"/>
        <end position="162"/>
    </location>
</feature>
<dbReference type="SUPFAM" id="SSF89837">
    <property type="entry name" value="Doublecortin (DC)"/>
    <property type="match status" value="1"/>
</dbReference>
<dbReference type="AlphaFoldDB" id="A0A1J4JEU3"/>
<comment type="caution">
    <text evidence="3">The sequence shown here is derived from an EMBL/GenBank/DDBJ whole genome shotgun (WGS) entry which is preliminary data.</text>
</comment>
<gene>
    <name evidence="3" type="ORF">TRFO_09325</name>
</gene>
<name>A0A1J4JEU3_9EUKA</name>
<dbReference type="OrthoDB" id="9999986at2759"/>
<keyword evidence="4" id="KW-1185">Reference proteome</keyword>
<dbReference type="PROSITE" id="PS50309">
    <property type="entry name" value="DC"/>
    <property type="match status" value="1"/>
</dbReference>
<evidence type="ECO:0000259" key="2">
    <source>
        <dbReference type="PROSITE" id="PS50309"/>
    </source>
</evidence>